<feature type="region of interest" description="Disordered" evidence="5">
    <location>
        <begin position="189"/>
        <end position="208"/>
    </location>
</feature>
<keyword evidence="4 8" id="KW-0418">Kinase</keyword>
<dbReference type="GO" id="GO:0004430">
    <property type="term" value="F:1-phosphatidylinositol 4-kinase activity"/>
    <property type="evidence" value="ECO:0007669"/>
    <property type="project" value="UniProtKB-EC"/>
</dbReference>
<dbReference type="GO" id="GO:0046854">
    <property type="term" value="P:phosphatidylinositol phosphate biosynthetic process"/>
    <property type="evidence" value="ECO:0007669"/>
    <property type="project" value="InterPro"/>
</dbReference>
<dbReference type="InterPro" id="IPR000403">
    <property type="entry name" value="PI3/4_kinase_cat_dom"/>
</dbReference>
<dbReference type="OMA" id="CIFKSGD"/>
<reference evidence="8 9" key="1">
    <citation type="journal article" date="2011" name="Genome Res.">
        <title>Phylogeny-wide analysis of social amoeba genomes highlights ancient origins for complex intercellular communication.</title>
        <authorList>
            <person name="Heidel A.J."/>
            <person name="Lawal H.M."/>
            <person name="Felder M."/>
            <person name="Schilde C."/>
            <person name="Helps N.R."/>
            <person name="Tunggal B."/>
            <person name="Rivero F."/>
            <person name="John U."/>
            <person name="Schleicher M."/>
            <person name="Eichinger L."/>
            <person name="Platzer M."/>
            <person name="Noegel A.A."/>
            <person name="Schaap P."/>
            <person name="Gloeckner G."/>
        </authorList>
    </citation>
    <scope>NUCLEOTIDE SEQUENCE [LARGE SCALE GENOMIC DNA]</scope>
    <source>
        <strain evidence="9">ATCC 26659 / Pp 5 / PN500</strain>
    </source>
</reference>
<feature type="compositionally biased region" description="Low complexity" evidence="5">
    <location>
        <begin position="1187"/>
        <end position="1196"/>
    </location>
</feature>
<dbReference type="EMBL" id="ADBJ01000008">
    <property type="protein sequence ID" value="EFA85243.1"/>
    <property type="molecule type" value="Genomic_DNA"/>
</dbReference>
<feature type="compositionally biased region" description="Polar residues" evidence="5">
    <location>
        <begin position="1144"/>
        <end position="1163"/>
    </location>
</feature>
<dbReference type="FunFam" id="1.10.1070.11:FF:000012">
    <property type="entry name" value="Phosphatidylinositol 4-kinase alpha 1"/>
    <property type="match status" value="1"/>
</dbReference>
<dbReference type="GO" id="GO:0048015">
    <property type="term" value="P:phosphatidylinositol-mediated signaling"/>
    <property type="evidence" value="ECO:0007669"/>
    <property type="project" value="TreeGrafter"/>
</dbReference>
<dbReference type="InterPro" id="IPR016024">
    <property type="entry name" value="ARM-type_fold"/>
</dbReference>
<dbReference type="GO" id="GO:0005886">
    <property type="term" value="C:plasma membrane"/>
    <property type="evidence" value="ECO:0007669"/>
    <property type="project" value="TreeGrafter"/>
</dbReference>
<sequence length="2180" mass="243307">MSSSLNLSSNEFQKLNETVPELFRLSAKVQLAETISFLSPKIPEESVQILINACLSLLPNASFKDAHYNDANLRAIINSNPTLSTSLVSIRSQESVIALAHLYKCSNAVIDVVNDDKIVVPLLVSFLVYLTYTDFTNCTPADAEHATNFTYYLVGQLALLSHVSQEARNIIVPSFIEFLHTIVSSTQINSNSNNSSSNGSSSSSSNQTTNTIINPPLLYGTLKALGSDQYRFNYLQEELDKLITTVESLITQLQQQPKSTSTSLQKINQKRLFLLIFRSFEQITRLPQDQVGTDIYRKLYNVVLPYTSSSNLIDNETFISIINVIVRCAINDASIGPLAFDFILRYIAESKSYSNSEVISAMQRPFTESLYATMLTSLVTLTDKYPDKVIKVIDSLKDFIIGNSLVVKHSDAVRAVAFDSICKILKNEQQREQMDVVRSVISSFVNTLHANYANGSGLSTSTTGIDNRLSRSPSVLAIHNDSLSNIIVCLGRMICTLNDINIIYLLLPVFISRVTYPPAYIDNLILEQLTDIALLGHEAIIKDIVQMITKLFKKIYKDPNQVNIDDLEQNISSPILKGMGFLLPTIAELVKQPIITNYNSNNSSGSNSNQSLSNSLANSVSTSSNSLLGNLNGSSSNVDKSILNSGNANMKLFRSVWFYCVLFKFSVPGQWRSDWRDSVQVIASHLAPLISSKTFIYLEMEIELDSIIKQGFDKEYFVNLRQTLNELLPGHAHFIKQLTNAQVAYVYCVHTLETMRYNESHSFTVIFSYLEDQGVENINVTSCIRGIADRVFNEFLMTYSVVSPSICERELSTHARFLLVKFCYPYEPVRKAADEWISSLVAKFPSILWNKDCLSTLLDLLDVIGQAARTKPMDMISTRMPNTGEVIELPDETPSRQRLLQEVIELGNVWLKNGAAVAPAEIAEQLQEYMQKFSQIGQNHIGFSLAVEIGSIQSSSNNGSVSTPTTPTRLISSGSTNANSSTPSIANSNAATFVSTLQLKALYTGEVNGMINMMMMDENENSGDAEETERIVEELAFLRLIEEFRKRKSINIGVFSSIMYRSCAFLINRYFGQSIRLIHMVCYTPVIIFTPESMEVGITAWKWLLAERPDLTRFIMTSISDIWSWTVNQRIGLFSNTEREPSPLSISNTGSGSDATGNPGSAQVNVNSSTSSTSGLDQSFAGLNSTMGSSQMGSSTANPQKAKKQLEKNSHIPHRTMIKFLEERFSIVRFSSKEQIDIIAQMLQKALSDPLMLSVSPKSLGTRFSLLLLCMKFVQGDHISDASSAMLLRKRVYLAALSWFYMPPIWYGLNESSGELNTDTKTLIDFCKALQHEPLFAHLDKRFTINFRDRSNTTVPTSSSATYSVNSISGVGGVSGAGGVGTSTPTGTNSTLGFNSVRHHRGGSDRITSGIINPQALNGVINQSVSGGTVSQNSGSISVNGTNGLGGTYSQNELLSVRMDVIGSGIGTMSSANSYHLSQSLIDSMKADKPWSNDIVIEDLRKQRNLILLLVGNELERMSAWNNPINRISLQIPEQLKFSYDNLPKSIKSTWKEYLVSAWRINPRLAIQFNSRFPQNKIRRILSEMVVKNTKSVLNIPEALPLLVTEENVKANIPELKYLLYWETVTPPAAIALLGRSYHSHPLVSQYACRVLRNFSPETIMFYIPQLVQALRYDRTGLVEQYLVNASKTSELLAHQIIWNVQTYTEADPNTGKMIDDPQIQDVAKRLKERIISEMDPSTLENYESEFRYFESFTAISGRLLQLKDPTKRKGQLKDELKTLQTNHNNDPDHPLYLPTNPKNIVEGLEIDTAMTLQSAAKVPILVNFKVKERVIPAANPTHMHVKSPSPSNSPPNTNFVSSTSTSKVPEMLKNQFSSLAASSSNLSSSIMRSSSNRLQKQSSRKVIQEQEEKPSNQVTIQGCIFKSGDDIRQDMLALQVIDLFKRIFKSAGLDLFLFPYKVIATKPGCGMIELCPNTMSRDQIGKKVNGSLYNYFISRYGAKNSIGFQNARRNFIKSMAAYSVVSYILQIKDRHNANILVDEEGHIIHIDFGFIFDISPGGDMITFEASPFKMSQEMIDIMGGKPNAEQFTWFMEQSVRAFLAARQHMETILTLVELMLDTKLPCFKEQTLLHLKQRFCPGKSDTYAAKYMSKVVVDSFSRLSTFSTYFYDVFQYYDNGIEM</sequence>
<feature type="compositionally biased region" description="Low complexity" evidence="5">
    <location>
        <begin position="1844"/>
        <end position="1862"/>
    </location>
</feature>
<dbReference type="PROSITE" id="PS00916">
    <property type="entry name" value="PI3_4_KINASE_2"/>
    <property type="match status" value="1"/>
</dbReference>
<dbReference type="GO" id="GO:0005737">
    <property type="term" value="C:cytoplasm"/>
    <property type="evidence" value="ECO:0007669"/>
    <property type="project" value="TreeGrafter"/>
</dbReference>
<dbReference type="GeneID" id="31357768"/>
<dbReference type="SMART" id="SM00146">
    <property type="entry name" value="PI3Kc"/>
    <property type="match status" value="1"/>
</dbReference>
<dbReference type="InParanoid" id="D3B1R9"/>
<dbReference type="FunCoup" id="D3B1R9">
    <property type="interactions" value="647"/>
</dbReference>
<dbReference type="Pfam" id="PF00454">
    <property type="entry name" value="PI3_PI4_kinase"/>
    <property type="match status" value="1"/>
</dbReference>
<evidence type="ECO:0000259" key="6">
    <source>
        <dbReference type="PROSITE" id="PS50290"/>
    </source>
</evidence>
<feature type="region of interest" description="Disordered" evidence="5">
    <location>
        <begin position="1138"/>
        <end position="1175"/>
    </location>
</feature>
<dbReference type="Pfam" id="PF00613">
    <property type="entry name" value="PI3Ka"/>
    <property type="match status" value="1"/>
</dbReference>
<dbReference type="InterPro" id="IPR018936">
    <property type="entry name" value="PI3/4_kinase_CS"/>
</dbReference>
<organism evidence="8 9">
    <name type="scientific">Heterostelium pallidum (strain ATCC 26659 / Pp 5 / PN500)</name>
    <name type="common">Cellular slime mold</name>
    <name type="synonym">Polysphondylium pallidum</name>
    <dbReference type="NCBI Taxonomy" id="670386"/>
    <lineage>
        <taxon>Eukaryota</taxon>
        <taxon>Amoebozoa</taxon>
        <taxon>Evosea</taxon>
        <taxon>Eumycetozoa</taxon>
        <taxon>Dictyostelia</taxon>
        <taxon>Acytosteliales</taxon>
        <taxon>Acytosteliaceae</taxon>
        <taxon>Heterostelium</taxon>
    </lineage>
</organism>
<dbReference type="CDD" id="cd05167">
    <property type="entry name" value="PI4Kc_III_alpha"/>
    <property type="match status" value="1"/>
</dbReference>
<dbReference type="Gene3D" id="1.10.1070.11">
    <property type="entry name" value="Phosphatidylinositol 3-/4-kinase, catalytic domain"/>
    <property type="match status" value="1"/>
</dbReference>
<dbReference type="InterPro" id="IPR036940">
    <property type="entry name" value="PI3/4_kinase_cat_sf"/>
</dbReference>
<accession>D3B1R9</accession>
<dbReference type="SUPFAM" id="SSF56112">
    <property type="entry name" value="Protein kinase-like (PK-like)"/>
    <property type="match status" value="1"/>
</dbReference>
<feature type="compositionally biased region" description="Polar residues" evidence="5">
    <location>
        <begin position="969"/>
        <end position="982"/>
    </location>
</feature>
<dbReference type="RefSeq" id="XP_020437352.1">
    <property type="nucleotide sequence ID" value="XM_020573235.1"/>
</dbReference>
<dbReference type="Gene3D" id="1.25.40.70">
    <property type="entry name" value="Phosphatidylinositol 3-kinase, accessory domain (PIK)"/>
    <property type="match status" value="1"/>
</dbReference>
<evidence type="ECO:0000259" key="7">
    <source>
        <dbReference type="PROSITE" id="PS51545"/>
    </source>
</evidence>
<evidence type="ECO:0000256" key="4">
    <source>
        <dbReference type="ARBA" id="ARBA00022777"/>
    </source>
</evidence>
<keyword evidence="3" id="KW-0808">Transferase</keyword>
<dbReference type="PANTHER" id="PTHR10048:SF15">
    <property type="entry name" value="PHOSPHATIDYLINOSITOL 4-KINASE ALPHA"/>
    <property type="match status" value="1"/>
</dbReference>
<comment type="caution">
    <text evidence="8">The sequence shown here is derived from an EMBL/GenBank/DDBJ whole genome shotgun (WGS) entry which is preliminary data.</text>
</comment>
<evidence type="ECO:0000256" key="1">
    <source>
        <dbReference type="ARBA" id="ARBA00006209"/>
    </source>
</evidence>
<dbReference type="PROSITE" id="PS00915">
    <property type="entry name" value="PI3_4_KINASE_1"/>
    <property type="match status" value="1"/>
</dbReference>
<evidence type="ECO:0000256" key="3">
    <source>
        <dbReference type="ARBA" id="ARBA00022679"/>
    </source>
</evidence>
<feature type="compositionally biased region" description="Low complexity" evidence="5">
    <location>
        <begin position="1164"/>
        <end position="1174"/>
    </location>
</feature>
<protein>
    <recommendedName>
        <fullName evidence="2">1-phosphatidylinositol 4-kinase</fullName>
        <ecNumber evidence="2">2.7.1.67</ecNumber>
    </recommendedName>
</protein>
<proteinExistence type="inferred from homology"/>
<dbReference type="InterPro" id="IPR011009">
    <property type="entry name" value="Kinase-like_dom_sf"/>
</dbReference>
<evidence type="ECO:0000256" key="5">
    <source>
        <dbReference type="SAM" id="MobiDB-lite"/>
    </source>
</evidence>
<dbReference type="PANTHER" id="PTHR10048">
    <property type="entry name" value="PHOSPHATIDYLINOSITOL KINASE"/>
    <property type="match status" value="1"/>
</dbReference>
<dbReference type="InterPro" id="IPR001263">
    <property type="entry name" value="PI3K_accessory_dom"/>
</dbReference>
<dbReference type="PROSITE" id="PS51545">
    <property type="entry name" value="PIK_HELICAL"/>
    <property type="match status" value="1"/>
</dbReference>
<evidence type="ECO:0000313" key="8">
    <source>
        <dbReference type="EMBL" id="EFA85243.1"/>
    </source>
</evidence>
<feature type="domain" description="PIK helical" evidence="7">
    <location>
        <begin position="1552"/>
        <end position="1726"/>
    </location>
</feature>
<comment type="similarity">
    <text evidence="1">Belongs to the PI3/PI4-kinase family. Type III PI4K subfamily.</text>
</comment>
<dbReference type="STRING" id="670386.D3B1R9"/>
<dbReference type="Pfam" id="PF19274">
    <property type="entry name" value="PI4K_N"/>
    <property type="match status" value="2"/>
</dbReference>
<dbReference type="EC" id="2.7.1.67" evidence="2"/>
<dbReference type="SMART" id="SM00145">
    <property type="entry name" value="PI3Ka"/>
    <property type="match status" value="1"/>
</dbReference>
<dbReference type="SUPFAM" id="SSF48371">
    <property type="entry name" value="ARM repeat"/>
    <property type="match status" value="1"/>
</dbReference>
<dbReference type="InterPro" id="IPR015433">
    <property type="entry name" value="PI3/4_kinase"/>
</dbReference>
<feature type="region of interest" description="Disordered" evidence="5">
    <location>
        <begin position="1838"/>
        <end position="1862"/>
    </location>
</feature>
<evidence type="ECO:0000313" key="9">
    <source>
        <dbReference type="Proteomes" id="UP000001396"/>
    </source>
</evidence>
<dbReference type="Proteomes" id="UP000001396">
    <property type="component" value="Unassembled WGS sequence"/>
</dbReference>
<dbReference type="InterPro" id="IPR045495">
    <property type="entry name" value="PI4K_N"/>
</dbReference>
<keyword evidence="9" id="KW-1185">Reference proteome</keyword>
<dbReference type="InterPro" id="IPR042236">
    <property type="entry name" value="PI3K_accessory_sf"/>
</dbReference>
<feature type="region of interest" description="Disordered" evidence="5">
    <location>
        <begin position="954"/>
        <end position="982"/>
    </location>
</feature>
<dbReference type="PROSITE" id="PS50290">
    <property type="entry name" value="PI3_4_KINASE_3"/>
    <property type="match status" value="1"/>
</dbReference>
<feature type="region of interest" description="Disordered" evidence="5">
    <location>
        <begin position="1187"/>
        <end position="1209"/>
    </location>
</feature>
<feature type="compositionally biased region" description="Low complexity" evidence="5">
    <location>
        <begin position="954"/>
        <end position="968"/>
    </location>
</feature>
<feature type="compositionally biased region" description="Low complexity" evidence="5">
    <location>
        <begin position="1884"/>
        <end position="1894"/>
    </location>
</feature>
<feature type="region of interest" description="Disordered" evidence="5">
    <location>
        <begin position="1884"/>
        <end position="1911"/>
    </location>
</feature>
<gene>
    <name evidence="8" type="ORF">PPL_02243</name>
</gene>
<feature type="domain" description="PI3K/PI4K catalytic" evidence="6">
    <location>
        <begin position="1883"/>
        <end position="2161"/>
    </location>
</feature>
<dbReference type="Gene3D" id="3.30.1010.10">
    <property type="entry name" value="Phosphatidylinositol 3-kinase Catalytic Subunit, Chain A, domain 4"/>
    <property type="match status" value="1"/>
</dbReference>
<name>D3B1R9_HETP5</name>
<evidence type="ECO:0000256" key="2">
    <source>
        <dbReference type="ARBA" id="ARBA00012169"/>
    </source>
</evidence>